<dbReference type="SUPFAM" id="SSF53633">
    <property type="entry name" value="Carbamate kinase-like"/>
    <property type="match status" value="1"/>
</dbReference>
<comment type="pathway">
    <text evidence="3">Amino-acid biosynthesis; L-methionine biosynthesis via de novo pathway; L-homoserine from L-aspartate: step 1/3.</text>
</comment>
<evidence type="ECO:0000256" key="22">
    <source>
        <dbReference type="ARBA" id="ARBA00023167"/>
    </source>
</evidence>
<dbReference type="NCBIfam" id="NF006959">
    <property type="entry name" value="PRK09436.1"/>
    <property type="match status" value="1"/>
</dbReference>
<evidence type="ECO:0000256" key="8">
    <source>
        <dbReference type="ARBA" id="ARBA00010046"/>
    </source>
</evidence>
<name>A3U8K7_CROAH</name>
<dbReference type="CDD" id="cd04922">
    <property type="entry name" value="ACT_AKi-HSDH-ThrA_2"/>
    <property type="match status" value="1"/>
</dbReference>
<dbReference type="InterPro" id="IPR019811">
    <property type="entry name" value="HDH_CS"/>
</dbReference>
<proteinExistence type="inferred from homology"/>
<evidence type="ECO:0000256" key="16">
    <source>
        <dbReference type="ARBA" id="ARBA00022840"/>
    </source>
</evidence>
<dbReference type="InterPro" id="IPR002912">
    <property type="entry name" value="ACT_dom"/>
</dbReference>
<comment type="cofactor">
    <cofactor evidence="1">
        <name>a metal cation</name>
        <dbReference type="ChEBI" id="CHEBI:25213"/>
    </cofactor>
</comment>
<dbReference type="Proteomes" id="UP000002297">
    <property type="component" value="Chromosome"/>
</dbReference>
<comment type="pathway">
    <text evidence="5">Amino-acid biosynthesis; L-methionine biosynthesis via de novo pathway; L-homoserine from L-aspartate: step 3/3.</text>
</comment>
<evidence type="ECO:0000256" key="25">
    <source>
        <dbReference type="ARBA" id="ARBA00048561"/>
    </source>
</evidence>
<dbReference type="PANTHER" id="PTHR43070">
    <property type="match status" value="1"/>
</dbReference>
<evidence type="ECO:0000313" key="29">
    <source>
        <dbReference type="EMBL" id="EAP88574.1"/>
    </source>
</evidence>
<dbReference type="UniPathway" id="UPA00051">
    <property type="reaction ID" value="UER00462"/>
</dbReference>
<dbReference type="RefSeq" id="WP_013187242.1">
    <property type="nucleotide sequence ID" value="NC_014230.1"/>
</dbReference>
<dbReference type="STRING" id="216432.CA2559_07425"/>
<keyword evidence="20" id="KW-0915">Sodium</keyword>
<organism evidence="29 30">
    <name type="scientific">Croceibacter atlanticus (strain ATCC BAA-628 / JCM 21780 / CIP 108009 / IAM 15332 / KCTC 12090 / HTCC2559)</name>
    <dbReference type="NCBI Taxonomy" id="216432"/>
    <lineage>
        <taxon>Bacteria</taxon>
        <taxon>Pseudomonadati</taxon>
        <taxon>Bacteroidota</taxon>
        <taxon>Flavobacteriia</taxon>
        <taxon>Flavobacteriales</taxon>
        <taxon>Flavobacteriaceae</taxon>
        <taxon>Croceibacter</taxon>
    </lineage>
</organism>
<dbReference type="KEGG" id="cat:CA2559_07425"/>
<evidence type="ECO:0000256" key="4">
    <source>
        <dbReference type="ARBA" id="ARBA00005056"/>
    </source>
</evidence>
<comment type="similarity">
    <text evidence="7">In the C-terminal section; belongs to the homoserine dehydrogenase family.</text>
</comment>
<comment type="catalytic activity">
    <reaction evidence="27">
        <text>L-homoserine + NAD(+) = L-aspartate 4-semialdehyde + NADH + H(+)</text>
        <dbReference type="Rhea" id="RHEA:15757"/>
        <dbReference type="ChEBI" id="CHEBI:15378"/>
        <dbReference type="ChEBI" id="CHEBI:57476"/>
        <dbReference type="ChEBI" id="CHEBI:57540"/>
        <dbReference type="ChEBI" id="CHEBI:57945"/>
        <dbReference type="ChEBI" id="CHEBI:537519"/>
        <dbReference type="EC" id="1.1.1.3"/>
    </reaction>
    <physiologicalReaction direction="right-to-left" evidence="27">
        <dbReference type="Rhea" id="RHEA:15759"/>
    </physiologicalReaction>
</comment>
<comment type="catalytic activity">
    <reaction evidence="26">
        <text>L-homoserine + NADP(+) = L-aspartate 4-semialdehyde + NADPH + H(+)</text>
        <dbReference type="Rhea" id="RHEA:15761"/>
        <dbReference type="ChEBI" id="CHEBI:15378"/>
        <dbReference type="ChEBI" id="CHEBI:57476"/>
        <dbReference type="ChEBI" id="CHEBI:57783"/>
        <dbReference type="ChEBI" id="CHEBI:58349"/>
        <dbReference type="ChEBI" id="CHEBI:537519"/>
        <dbReference type="EC" id="1.1.1.3"/>
    </reaction>
    <physiologicalReaction direction="right-to-left" evidence="26">
        <dbReference type="Rhea" id="RHEA:15763"/>
    </physiologicalReaction>
</comment>
<keyword evidence="16" id="KW-0067">ATP-binding</keyword>
<comment type="pathway">
    <text evidence="6">Amino-acid biosynthesis; L-threonine biosynthesis; L-threonine from L-aspartate: step 1/5.</text>
</comment>
<dbReference type="InterPro" id="IPR036393">
    <property type="entry name" value="AceGlu_kinase-like_sf"/>
</dbReference>
<dbReference type="InterPro" id="IPR054352">
    <property type="entry name" value="ACT_Aspartokinase"/>
</dbReference>
<dbReference type="PROSITE" id="PS00324">
    <property type="entry name" value="ASPARTOKINASE"/>
    <property type="match status" value="1"/>
</dbReference>
<dbReference type="Gene3D" id="3.30.2130.10">
    <property type="entry name" value="VC0802-like"/>
    <property type="match status" value="1"/>
</dbReference>
<dbReference type="GO" id="GO:0004412">
    <property type="term" value="F:homoserine dehydrogenase activity"/>
    <property type="evidence" value="ECO:0007669"/>
    <property type="project" value="UniProtKB-EC"/>
</dbReference>
<evidence type="ECO:0000256" key="1">
    <source>
        <dbReference type="ARBA" id="ARBA00001920"/>
    </source>
</evidence>
<dbReference type="Gene3D" id="3.40.50.720">
    <property type="entry name" value="NAD(P)-binding Rossmann-like Domain"/>
    <property type="match status" value="1"/>
</dbReference>
<dbReference type="InterPro" id="IPR011147">
    <property type="entry name" value="Bifunc_Aspkin/hSer_DH"/>
</dbReference>
<dbReference type="InterPro" id="IPR045865">
    <property type="entry name" value="ACT-like_dom_sf"/>
</dbReference>
<keyword evidence="22" id="KW-0486">Methionine biosynthesis</keyword>
<evidence type="ECO:0000256" key="10">
    <source>
        <dbReference type="ARBA" id="ARBA00022605"/>
    </source>
</evidence>
<evidence type="ECO:0000256" key="6">
    <source>
        <dbReference type="ARBA" id="ARBA00005139"/>
    </source>
</evidence>
<reference evidence="29 30" key="1">
    <citation type="journal article" date="2010" name="J. Bacteriol.">
        <title>The complete genome sequence of Croceibacter atlanticus HTCC2559T.</title>
        <authorList>
            <person name="Oh H.M."/>
            <person name="Kang I."/>
            <person name="Ferriera S."/>
            <person name="Giovannoni S.J."/>
            <person name="Cho J.C."/>
        </authorList>
    </citation>
    <scope>NUCLEOTIDE SEQUENCE [LARGE SCALE GENOMIC DNA]</scope>
    <source>
        <strain evidence="30">ATCC BAA-628 / HTCC2559 / KCTC 12090</strain>
    </source>
</reference>
<keyword evidence="17" id="KW-0521">NADP</keyword>
<dbReference type="SUPFAM" id="SSF55021">
    <property type="entry name" value="ACT-like"/>
    <property type="match status" value="2"/>
</dbReference>
<keyword evidence="11" id="KW-0808">Transferase</keyword>
<dbReference type="PIRSF" id="PIRSF000727">
    <property type="entry name" value="ThrA"/>
    <property type="match status" value="1"/>
</dbReference>
<evidence type="ECO:0000256" key="17">
    <source>
        <dbReference type="ARBA" id="ARBA00022857"/>
    </source>
</evidence>
<comment type="catalytic activity">
    <reaction evidence="25">
        <text>L-aspartate + ATP = 4-phospho-L-aspartate + ADP</text>
        <dbReference type="Rhea" id="RHEA:23776"/>
        <dbReference type="ChEBI" id="CHEBI:29991"/>
        <dbReference type="ChEBI" id="CHEBI:30616"/>
        <dbReference type="ChEBI" id="CHEBI:57535"/>
        <dbReference type="ChEBI" id="CHEBI:456216"/>
        <dbReference type="EC" id="2.7.2.4"/>
    </reaction>
    <physiologicalReaction direction="left-to-right" evidence="25">
        <dbReference type="Rhea" id="RHEA:23777"/>
    </physiologicalReaction>
</comment>
<dbReference type="GO" id="GO:0009086">
    <property type="term" value="P:methionine biosynthetic process"/>
    <property type="evidence" value="ECO:0007669"/>
    <property type="project" value="UniProtKB-KW"/>
</dbReference>
<dbReference type="SUPFAM" id="SSF55347">
    <property type="entry name" value="Glyceraldehyde-3-phosphate dehydrogenase-like, C-terminal domain"/>
    <property type="match status" value="1"/>
</dbReference>
<feature type="domain" description="ACT" evidence="28">
    <location>
        <begin position="318"/>
        <end position="390"/>
    </location>
</feature>
<evidence type="ECO:0000256" key="12">
    <source>
        <dbReference type="ARBA" id="ARBA00022697"/>
    </source>
</evidence>
<dbReference type="InterPro" id="IPR042199">
    <property type="entry name" value="AsparK_Bifunc_asparK/hSer_DH"/>
</dbReference>
<dbReference type="Pfam" id="PF00696">
    <property type="entry name" value="AA_kinase"/>
    <property type="match status" value="1"/>
</dbReference>
<dbReference type="InterPro" id="IPR001048">
    <property type="entry name" value="Asp/Glu/Uridylate_kinase"/>
</dbReference>
<dbReference type="PANTHER" id="PTHR43070:SF3">
    <property type="entry name" value="HOMOSERINE DEHYDROGENASE"/>
    <property type="match status" value="1"/>
</dbReference>
<feature type="domain" description="ACT" evidence="28">
    <location>
        <begin position="399"/>
        <end position="477"/>
    </location>
</feature>
<dbReference type="InterPro" id="IPR001342">
    <property type="entry name" value="HDH_cat"/>
</dbReference>
<dbReference type="SUPFAM" id="SSF51735">
    <property type="entry name" value="NAD(P)-binding Rossmann-fold domains"/>
    <property type="match status" value="1"/>
</dbReference>
<dbReference type="GO" id="GO:0009090">
    <property type="term" value="P:homoserine biosynthetic process"/>
    <property type="evidence" value="ECO:0007669"/>
    <property type="project" value="UniProtKB-ARBA"/>
</dbReference>
<dbReference type="GO" id="GO:0050661">
    <property type="term" value="F:NADP binding"/>
    <property type="evidence" value="ECO:0007669"/>
    <property type="project" value="InterPro"/>
</dbReference>
<keyword evidence="12" id="KW-0791">Threonine biosynthesis</keyword>
<evidence type="ECO:0000256" key="2">
    <source>
        <dbReference type="ARBA" id="ARBA00004766"/>
    </source>
</evidence>
<dbReference type="GO" id="GO:0009088">
    <property type="term" value="P:threonine biosynthetic process"/>
    <property type="evidence" value="ECO:0007669"/>
    <property type="project" value="UniProtKB-UniPathway"/>
</dbReference>
<dbReference type="GO" id="GO:0046872">
    <property type="term" value="F:metal ion binding"/>
    <property type="evidence" value="ECO:0007669"/>
    <property type="project" value="UniProtKB-KW"/>
</dbReference>
<dbReference type="GO" id="GO:0009089">
    <property type="term" value="P:lysine biosynthetic process via diaminopimelate"/>
    <property type="evidence" value="ECO:0007669"/>
    <property type="project" value="UniProtKB-UniPathway"/>
</dbReference>
<evidence type="ECO:0000256" key="15">
    <source>
        <dbReference type="ARBA" id="ARBA00022777"/>
    </source>
</evidence>
<evidence type="ECO:0000259" key="28">
    <source>
        <dbReference type="PROSITE" id="PS51671"/>
    </source>
</evidence>
<evidence type="ECO:0000256" key="14">
    <source>
        <dbReference type="ARBA" id="ARBA00022741"/>
    </source>
</evidence>
<keyword evidence="21" id="KW-0457">Lysine biosynthesis</keyword>
<keyword evidence="19" id="KW-0520">NAD</keyword>
<evidence type="ECO:0000256" key="13">
    <source>
        <dbReference type="ARBA" id="ARBA00022723"/>
    </source>
</evidence>
<keyword evidence="30" id="KW-1185">Reference proteome</keyword>
<dbReference type="Gene3D" id="1.20.120.1320">
    <property type="entry name" value="Aspartokinase, catalytic domain"/>
    <property type="match status" value="1"/>
</dbReference>
<evidence type="ECO:0000256" key="3">
    <source>
        <dbReference type="ARBA" id="ARBA00004986"/>
    </source>
</evidence>
<keyword evidence="14" id="KW-0547">Nucleotide-binding</keyword>
<evidence type="ECO:0000313" key="30">
    <source>
        <dbReference type="Proteomes" id="UP000002297"/>
    </source>
</evidence>
<evidence type="ECO:0000256" key="20">
    <source>
        <dbReference type="ARBA" id="ARBA00023053"/>
    </source>
</evidence>
<sequence>MNVLKFGGTSVANAENITKVINILKSEAKDTQLLAVVSALGGITDVLLEAGELANAKDEAYLTTFDAIKARHLETVEALFPEHIKEDIISEVSAILERLKDILQGIYLINEFSFKTRDKVLSFGELLSSYIISEALKLHVKDAQLKDSRELIATDSYFTKANVKEELTNQNISSYFKSSKASVTVLPGFISRNEIGETTTLGRGGSDYTAAILASALNASQLEIWTDVSGMYTAHPKLVKQAFPIAQISYQEAMELSHFGAKVLYPPTIQPVLDKNIPILIKNTFFPEDKGTRIVPTVSEDNPIKGISHLEQIALLTLEGNGMVGVPGYSRRLFEALSLNGINVALITQASSEHSICVGILDSDVTKAVEALHLEFEYDIDKHKINPVQVEENLAIVALIGDQMKSHQGISGRMFSALGENNVNIRAIAQGASERNISAVIAKKDVSKALNILHNRFFEEQVKTLNLFIMGVGNVGHRLIEQIAKQQQHLMDTLLIDIKVIGLANSKQMYFNELGVDLSHWKKALKSGRPQTLQTWIENIDALNLRNSIFLDITANQSVAESYAEYLKRSIAVVACNKIACSSNYSNYKELKRLSKKYNAPFLFETNVGAGLPVINTLNNLVNSGDKVTSIKAVLSGSLNFIFNNFNDAISFHDVVKQAQAEGYTEPDPRIDLSGVDVARKILILLRESGLQMDIEDIENNMFLPQASMDAESVDAFYETLKTHNNHFNHLLAEATAKDCKLKYVAEFNNGSAKVGLQHIPKGHPLYNLEGKDNIVIFNSERYIDQPLLIKGAGAGAEVTASGLFGDIISLARS</sequence>
<dbReference type="InterPro" id="IPR049638">
    <property type="entry name" value="AK-HD"/>
</dbReference>
<dbReference type="FunFam" id="3.30.2130.10:FF:000001">
    <property type="entry name" value="Bifunctional aspartokinase/homoserine dehydrogenase"/>
    <property type="match status" value="1"/>
</dbReference>
<evidence type="ECO:0000256" key="26">
    <source>
        <dbReference type="ARBA" id="ARBA00048841"/>
    </source>
</evidence>
<keyword evidence="23" id="KW-0511">Multifunctional enzyme</keyword>
<accession>A3U8K7</accession>
<dbReference type="Pfam" id="PF22468">
    <property type="entry name" value="ACT_9"/>
    <property type="match status" value="2"/>
</dbReference>
<keyword evidence="18" id="KW-0560">Oxidoreductase</keyword>
<dbReference type="Gene3D" id="3.40.1160.10">
    <property type="entry name" value="Acetylglutamate kinase-like"/>
    <property type="match status" value="1"/>
</dbReference>
<dbReference type="InterPro" id="IPR018042">
    <property type="entry name" value="Aspartate_kinase_CS"/>
</dbReference>
<evidence type="ECO:0000256" key="5">
    <source>
        <dbReference type="ARBA" id="ARBA00005062"/>
    </source>
</evidence>
<dbReference type="EMBL" id="CP002046">
    <property type="protein sequence ID" value="EAP88574.1"/>
    <property type="molecule type" value="Genomic_DNA"/>
</dbReference>
<dbReference type="OrthoDB" id="9799110at2"/>
<evidence type="ECO:0000256" key="9">
    <source>
        <dbReference type="ARBA" id="ARBA00011881"/>
    </source>
</evidence>
<dbReference type="InterPro" id="IPR041743">
    <property type="entry name" value="AK-HSDH_N"/>
</dbReference>
<evidence type="ECO:0000256" key="18">
    <source>
        <dbReference type="ARBA" id="ARBA00023002"/>
    </source>
</evidence>
<dbReference type="FunFam" id="3.30.360.10:FF:000006">
    <property type="entry name" value="Bifunctional aspartokinase/homoserine dehydrogenase"/>
    <property type="match status" value="1"/>
</dbReference>
<keyword evidence="13" id="KW-0479">Metal-binding</keyword>
<evidence type="ECO:0000256" key="23">
    <source>
        <dbReference type="ARBA" id="ARBA00023268"/>
    </source>
</evidence>
<dbReference type="AlphaFoldDB" id="A3U8K7"/>
<evidence type="ECO:0000256" key="11">
    <source>
        <dbReference type="ARBA" id="ARBA00022679"/>
    </source>
</evidence>
<evidence type="ECO:0000256" key="27">
    <source>
        <dbReference type="ARBA" id="ARBA00049031"/>
    </source>
</evidence>
<evidence type="ECO:0000256" key="7">
    <source>
        <dbReference type="ARBA" id="ARBA00007952"/>
    </source>
</evidence>
<dbReference type="CDD" id="cd04921">
    <property type="entry name" value="ACT_AKi-HSDH-ThrA-like_1"/>
    <property type="match status" value="1"/>
</dbReference>
<dbReference type="Pfam" id="PF00742">
    <property type="entry name" value="Homoserine_dh"/>
    <property type="match status" value="1"/>
</dbReference>
<protein>
    <submittedName>
        <fullName evidence="29">Aspartokinase/homoserine dehydrogenase</fullName>
    </submittedName>
</protein>
<comment type="similarity">
    <text evidence="8">In the N-terminal section; belongs to the aspartokinase family.</text>
</comment>
<dbReference type="InterPro" id="IPR036291">
    <property type="entry name" value="NAD(P)-bd_dom_sf"/>
</dbReference>
<dbReference type="eggNOG" id="COG0527">
    <property type="taxonomic scope" value="Bacteria"/>
</dbReference>
<dbReference type="GeneID" id="89453257"/>
<dbReference type="GO" id="GO:0005524">
    <property type="term" value="F:ATP binding"/>
    <property type="evidence" value="ECO:0007669"/>
    <property type="project" value="UniProtKB-KW"/>
</dbReference>
<dbReference type="CDD" id="cd04257">
    <property type="entry name" value="AAK_AK-HSDH"/>
    <property type="match status" value="1"/>
</dbReference>
<dbReference type="HOGENOM" id="CLU_009116_7_1_10"/>
<dbReference type="GO" id="GO:0004072">
    <property type="term" value="F:aspartate kinase activity"/>
    <property type="evidence" value="ECO:0007669"/>
    <property type="project" value="UniProtKB-EC"/>
</dbReference>
<evidence type="ECO:0000256" key="19">
    <source>
        <dbReference type="ARBA" id="ARBA00023027"/>
    </source>
</evidence>
<dbReference type="InterPro" id="IPR005106">
    <property type="entry name" value="Asp/hSer_DH_NAD-bd"/>
</dbReference>
<dbReference type="NCBIfam" id="TIGR00657">
    <property type="entry name" value="asp_kinases"/>
    <property type="match status" value="1"/>
</dbReference>
<comment type="subunit">
    <text evidence="9">Homotetramer.</text>
</comment>
<dbReference type="InterPro" id="IPR001341">
    <property type="entry name" value="Asp_kinase"/>
</dbReference>
<keyword evidence="15 29" id="KW-0418">Kinase</keyword>
<evidence type="ECO:0000256" key="24">
    <source>
        <dbReference type="ARBA" id="ARBA00044938"/>
    </source>
</evidence>
<dbReference type="PROSITE" id="PS01042">
    <property type="entry name" value="HOMOSER_DHGENASE"/>
    <property type="match status" value="1"/>
</dbReference>
<comment type="pathway">
    <text evidence="4">Amino-acid biosynthesis; L-threonine biosynthesis; L-threonine from L-aspartate: step 3/5.</text>
</comment>
<dbReference type="UniPathway" id="UPA00034">
    <property type="reaction ID" value="UER00015"/>
</dbReference>
<comment type="pathway">
    <text evidence="2">Amino-acid biosynthesis; L-lysine biosynthesis via DAP pathway; (S)-tetrahydrodipicolinate from L-aspartate: step 1/4.</text>
</comment>
<dbReference type="PROSITE" id="PS51671">
    <property type="entry name" value="ACT"/>
    <property type="match status" value="2"/>
</dbReference>
<dbReference type="UniPathway" id="UPA00050">
    <property type="reaction ID" value="UER00063"/>
</dbReference>
<gene>
    <name evidence="29" type="ordered locus">CA2559_07425</name>
</gene>
<dbReference type="eggNOG" id="COG0460">
    <property type="taxonomic scope" value="Bacteria"/>
</dbReference>
<dbReference type="Pfam" id="PF03447">
    <property type="entry name" value="NAD_binding_3"/>
    <property type="match status" value="1"/>
</dbReference>
<comment type="function">
    <text evidence="24">Bifunctional aspartate kinase and homoserine dehydrogenase that catalyzes the first and the third steps toward the synthesis of lysine, methionine and threonine from aspartate.</text>
</comment>
<keyword evidence="10" id="KW-0028">Amino-acid biosynthesis</keyword>
<dbReference type="Gene3D" id="3.30.360.10">
    <property type="entry name" value="Dihydrodipicolinate Reductase, domain 2"/>
    <property type="match status" value="1"/>
</dbReference>
<evidence type="ECO:0000256" key="21">
    <source>
        <dbReference type="ARBA" id="ARBA00023154"/>
    </source>
</evidence>